<reference evidence="1 2" key="1">
    <citation type="submission" date="2020-02" db="EMBL/GenBank/DDBJ databases">
        <title>Integrative conjugative elements (ICEs) and plasmids drive adaptation of Pseudomonas nitroreducens strain HBP1 to wastewater environment.</title>
        <authorList>
            <person name="Sentchilo V."/>
            <person name="Carraro N."/>
            <person name="Bertelli C."/>
            <person name="van der Meer J.R."/>
        </authorList>
    </citation>
    <scope>NUCLEOTIDE SEQUENCE [LARGE SCALE GENOMIC DNA]</scope>
    <source>
        <strain evidence="1 2">HBP1</strain>
    </source>
</reference>
<organism evidence="1 2">
    <name type="scientific">Pseudomonas nitroreducens</name>
    <dbReference type="NCBI Taxonomy" id="46680"/>
    <lineage>
        <taxon>Bacteria</taxon>
        <taxon>Pseudomonadati</taxon>
        <taxon>Pseudomonadota</taxon>
        <taxon>Gammaproteobacteria</taxon>
        <taxon>Pseudomonadales</taxon>
        <taxon>Pseudomonadaceae</taxon>
        <taxon>Pseudomonas</taxon>
    </lineage>
</organism>
<dbReference type="KEGG" id="pnt:G5B91_17715"/>
<evidence type="ECO:0008006" key="3">
    <source>
        <dbReference type="Google" id="ProtNLM"/>
    </source>
</evidence>
<dbReference type="RefSeq" id="WP_157837683.1">
    <property type="nucleotide sequence ID" value="NZ_CP049140.1"/>
</dbReference>
<accession>A0A6G6IYB9</accession>
<name>A0A6G6IYB9_PSENT</name>
<sequence>MSRDPHGKLGNTELALAYELHTAGYNWHHIASGLGISVHYLRARIRQAERQGLR</sequence>
<gene>
    <name evidence="1" type="ORF">G5B91_17715</name>
</gene>
<evidence type="ECO:0000313" key="1">
    <source>
        <dbReference type="EMBL" id="QIE88012.1"/>
    </source>
</evidence>
<proteinExistence type="predicted"/>
<protein>
    <recommendedName>
        <fullName evidence="3">DNA binding HTH domain-containing protein</fullName>
    </recommendedName>
</protein>
<dbReference type="Proteomes" id="UP000501063">
    <property type="component" value="Chromosome"/>
</dbReference>
<dbReference type="AlphaFoldDB" id="A0A6G6IYB9"/>
<dbReference type="EMBL" id="CP049140">
    <property type="protein sequence ID" value="QIE88012.1"/>
    <property type="molecule type" value="Genomic_DNA"/>
</dbReference>
<evidence type="ECO:0000313" key="2">
    <source>
        <dbReference type="Proteomes" id="UP000501063"/>
    </source>
</evidence>